<protein>
    <submittedName>
        <fullName evidence="2">Uncharacterized protein</fullName>
    </submittedName>
</protein>
<keyword evidence="3" id="KW-1185">Reference proteome</keyword>
<proteinExistence type="predicted"/>
<dbReference type="EMBL" id="JH159157">
    <property type="protein sequence ID" value="EGZ12274.1"/>
    <property type="molecule type" value="Genomic_DNA"/>
</dbReference>
<dbReference type="KEGG" id="psoj:PHYSODRAFT_516479"/>
<dbReference type="InParanoid" id="G4ZVT8"/>
<evidence type="ECO:0000256" key="1">
    <source>
        <dbReference type="SAM" id="MobiDB-lite"/>
    </source>
</evidence>
<feature type="compositionally biased region" description="Acidic residues" evidence="1">
    <location>
        <begin position="100"/>
        <end position="122"/>
    </location>
</feature>
<dbReference type="GeneID" id="20659810"/>
<accession>G4ZVT8</accession>
<sequence length="254" mass="29020">MSLYRVLHTKHAVKQLKGICSGAEREEEEEQREDDAEVTRIEGILEDEAHDNGSEKEPTGHLPPGKASSKGIWDLLVPAVEKIQQKASRKCQDLSAAIVVEEEDDDDEDEEEEQADEVDDEDETRKKSRKRRASELKSARLKPLVEPDGVDFFDRKRLGAKKLHVSDWMHRVLAMIPQRLQGHLLLMVYAVLWSSSNSVLQRNSYWGFYNSTNRVTFSLLETQQPVGFNSLRLSSSTAPKQRATQYWATRTLKT</sequence>
<organism evidence="2 3">
    <name type="scientific">Phytophthora sojae (strain P6497)</name>
    <name type="common">Soybean stem and root rot agent</name>
    <name type="synonym">Phytophthora megasperma f. sp. glycines</name>
    <dbReference type="NCBI Taxonomy" id="1094619"/>
    <lineage>
        <taxon>Eukaryota</taxon>
        <taxon>Sar</taxon>
        <taxon>Stramenopiles</taxon>
        <taxon>Oomycota</taxon>
        <taxon>Peronosporomycetes</taxon>
        <taxon>Peronosporales</taxon>
        <taxon>Peronosporaceae</taxon>
        <taxon>Phytophthora</taxon>
    </lineage>
</organism>
<gene>
    <name evidence="2" type="ORF">PHYSODRAFT_516479</name>
</gene>
<dbReference type="Proteomes" id="UP000002640">
    <property type="component" value="Unassembled WGS sequence"/>
</dbReference>
<feature type="compositionally biased region" description="Acidic residues" evidence="1">
    <location>
        <begin position="25"/>
        <end position="36"/>
    </location>
</feature>
<feature type="region of interest" description="Disordered" evidence="1">
    <location>
        <begin position="99"/>
        <end position="138"/>
    </location>
</feature>
<feature type="region of interest" description="Disordered" evidence="1">
    <location>
        <begin position="21"/>
        <end position="70"/>
    </location>
</feature>
<evidence type="ECO:0000313" key="3">
    <source>
        <dbReference type="Proteomes" id="UP000002640"/>
    </source>
</evidence>
<evidence type="ECO:0000313" key="2">
    <source>
        <dbReference type="EMBL" id="EGZ12274.1"/>
    </source>
</evidence>
<reference evidence="2 3" key="1">
    <citation type="journal article" date="2006" name="Science">
        <title>Phytophthora genome sequences uncover evolutionary origins and mechanisms of pathogenesis.</title>
        <authorList>
            <person name="Tyler B.M."/>
            <person name="Tripathy S."/>
            <person name="Zhang X."/>
            <person name="Dehal P."/>
            <person name="Jiang R.H."/>
            <person name="Aerts A."/>
            <person name="Arredondo F.D."/>
            <person name="Baxter L."/>
            <person name="Bensasson D."/>
            <person name="Beynon J.L."/>
            <person name="Chapman J."/>
            <person name="Damasceno C.M."/>
            <person name="Dorrance A.E."/>
            <person name="Dou D."/>
            <person name="Dickerman A.W."/>
            <person name="Dubchak I.L."/>
            <person name="Garbelotto M."/>
            <person name="Gijzen M."/>
            <person name="Gordon S.G."/>
            <person name="Govers F."/>
            <person name="Grunwald N.J."/>
            <person name="Huang W."/>
            <person name="Ivors K.L."/>
            <person name="Jones R.W."/>
            <person name="Kamoun S."/>
            <person name="Krampis K."/>
            <person name="Lamour K.H."/>
            <person name="Lee M.K."/>
            <person name="McDonald W.H."/>
            <person name="Medina M."/>
            <person name="Meijer H.J."/>
            <person name="Nordberg E.K."/>
            <person name="Maclean D.J."/>
            <person name="Ospina-Giraldo M.D."/>
            <person name="Morris P.F."/>
            <person name="Phuntumart V."/>
            <person name="Putnam N.H."/>
            <person name="Rash S."/>
            <person name="Rose J.K."/>
            <person name="Sakihama Y."/>
            <person name="Salamov A.A."/>
            <person name="Savidor A."/>
            <person name="Scheuring C.F."/>
            <person name="Smith B.M."/>
            <person name="Sobral B.W."/>
            <person name="Terry A."/>
            <person name="Torto-Alalibo T.A."/>
            <person name="Win J."/>
            <person name="Xu Z."/>
            <person name="Zhang H."/>
            <person name="Grigoriev I.V."/>
            <person name="Rokhsar D.S."/>
            <person name="Boore J.L."/>
        </authorList>
    </citation>
    <scope>NUCLEOTIDE SEQUENCE [LARGE SCALE GENOMIC DNA]</scope>
    <source>
        <strain evidence="2 3">P6497</strain>
    </source>
</reference>
<dbReference type="AlphaFoldDB" id="G4ZVT8"/>
<name>G4ZVT8_PHYSP</name>
<feature type="compositionally biased region" description="Basic and acidic residues" evidence="1">
    <location>
        <begin position="50"/>
        <end position="59"/>
    </location>
</feature>
<dbReference type="RefSeq" id="XP_009532607.1">
    <property type="nucleotide sequence ID" value="XM_009534312.1"/>
</dbReference>